<dbReference type="OrthoDB" id="9794709at2"/>
<dbReference type="AlphaFoldDB" id="A0A6C2C4H7"/>
<reference evidence="2 3" key="1">
    <citation type="submission" date="2019-01" db="EMBL/GenBank/DDBJ databases">
        <title>Weissella sp. nov., a novel lactic acid bacterium isolated from animal feces.</title>
        <authorList>
            <person name="Wang L.-T."/>
        </authorList>
    </citation>
    <scope>NUCLEOTIDE SEQUENCE [LARGE SCALE GENOMIC DNA]</scope>
    <source>
        <strain evidence="2 3">8H-2</strain>
    </source>
</reference>
<keyword evidence="1" id="KW-0812">Transmembrane</keyword>
<comment type="caution">
    <text evidence="2">The sequence shown here is derived from an EMBL/GenBank/DDBJ whole genome shotgun (WGS) entry which is preliminary data.</text>
</comment>
<proteinExistence type="predicted"/>
<dbReference type="InterPro" id="IPR007136">
    <property type="entry name" value="DUF347"/>
</dbReference>
<feature type="transmembrane region" description="Helical" evidence="1">
    <location>
        <begin position="71"/>
        <end position="90"/>
    </location>
</feature>
<feature type="transmembrane region" description="Helical" evidence="1">
    <location>
        <begin position="35"/>
        <end position="59"/>
    </location>
</feature>
<gene>
    <name evidence="2" type="ORF">ESZ50_06215</name>
</gene>
<protein>
    <recommendedName>
        <fullName evidence="4">Permease</fullName>
    </recommendedName>
</protein>
<evidence type="ECO:0000313" key="2">
    <source>
        <dbReference type="EMBL" id="TYC48851.1"/>
    </source>
</evidence>
<sequence>MRAEEQFLNKVPQVTLTFWLAKLVTTGMGESWSDLFAHTLGPVADLLIGLLMFGGFLWWQLRLKSYRALNYWLTLVGLAVFGTFVADATHGIGVPYLAELIIYGGAMVGCFYFWQHTEHTVSIHQITSHRKELFYWATVFCSFTLGTAVGDFMAHVMNLGTLDAGLYLTAGFAAVIILRRYLVRAEVITFWLAYILTHLLCTQTPLYQRL</sequence>
<dbReference type="RefSeq" id="WP_148622721.1">
    <property type="nucleotide sequence ID" value="NZ_SDGZ01000015.1"/>
</dbReference>
<dbReference type="Proteomes" id="UP000371977">
    <property type="component" value="Unassembled WGS sequence"/>
</dbReference>
<feature type="transmembrane region" description="Helical" evidence="1">
    <location>
        <begin position="134"/>
        <end position="158"/>
    </location>
</feature>
<keyword evidence="3" id="KW-1185">Reference proteome</keyword>
<dbReference type="EMBL" id="SDGZ01000015">
    <property type="protein sequence ID" value="TYC48851.1"/>
    <property type="molecule type" value="Genomic_DNA"/>
</dbReference>
<keyword evidence="1" id="KW-0472">Membrane</keyword>
<organism evidence="2 3">
    <name type="scientific">Weissella muntiaci</name>
    <dbReference type="NCBI Taxonomy" id="2508881"/>
    <lineage>
        <taxon>Bacteria</taxon>
        <taxon>Bacillati</taxon>
        <taxon>Bacillota</taxon>
        <taxon>Bacilli</taxon>
        <taxon>Lactobacillales</taxon>
        <taxon>Lactobacillaceae</taxon>
        <taxon>Weissella</taxon>
    </lineage>
</organism>
<dbReference type="Pfam" id="PF03988">
    <property type="entry name" value="DUF347"/>
    <property type="match status" value="2"/>
</dbReference>
<evidence type="ECO:0008006" key="4">
    <source>
        <dbReference type="Google" id="ProtNLM"/>
    </source>
</evidence>
<feature type="transmembrane region" description="Helical" evidence="1">
    <location>
        <begin position="164"/>
        <end position="182"/>
    </location>
</feature>
<evidence type="ECO:0000313" key="3">
    <source>
        <dbReference type="Proteomes" id="UP000371977"/>
    </source>
</evidence>
<name>A0A6C2C4H7_9LACO</name>
<accession>A0A6C2C4H7</accession>
<evidence type="ECO:0000256" key="1">
    <source>
        <dbReference type="SAM" id="Phobius"/>
    </source>
</evidence>
<feature type="transmembrane region" description="Helical" evidence="1">
    <location>
        <begin position="96"/>
        <end position="114"/>
    </location>
</feature>
<keyword evidence="1" id="KW-1133">Transmembrane helix</keyword>
<feature type="transmembrane region" description="Helical" evidence="1">
    <location>
        <begin position="189"/>
        <end position="207"/>
    </location>
</feature>